<accession>A0AC61RBZ0</accession>
<comment type="caution">
    <text evidence="1">The sequence shown here is derived from an EMBL/GenBank/DDBJ whole genome shotgun (WGS) entry which is preliminary data.</text>
</comment>
<reference evidence="1" key="1">
    <citation type="submission" date="2019-04" db="EMBL/GenBank/DDBJ databases">
        <title>Microbes associate with the intestines of laboratory mice.</title>
        <authorList>
            <person name="Navarre W."/>
            <person name="Wong E."/>
            <person name="Huang K."/>
            <person name="Tropini C."/>
            <person name="Ng K."/>
            <person name="Yu B."/>
        </authorList>
    </citation>
    <scope>NUCLEOTIDE SEQUENCE</scope>
    <source>
        <strain evidence="1">NM04_E33</strain>
    </source>
</reference>
<dbReference type="Proteomes" id="UP000306319">
    <property type="component" value="Unassembled WGS sequence"/>
</dbReference>
<evidence type="ECO:0000313" key="1">
    <source>
        <dbReference type="EMBL" id="TGY77793.1"/>
    </source>
</evidence>
<keyword evidence="2" id="KW-1185">Reference proteome</keyword>
<proteinExistence type="predicted"/>
<evidence type="ECO:0000313" key="2">
    <source>
        <dbReference type="Proteomes" id="UP000306319"/>
    </source>
</evidence>
<sequence length="575" mass="65474">MSKSIRILQSLIICMIFSCCNNSNYDSSLARLENLSSISPSEALDSLYAIDYDKLSASDKHYHDFLSVKIADKAYMTHTSDSLILKVIDFESNHRSNGRYAEALYYGGRVYSDLGDYPTALSYFQKALENLSPDPSNDFMKANIHSQYGRLLTSMRLYNEAIPHIESSLQISRLQKDTVNIIYDLQLLGGTCFLAKNYNLAEQYFKEALQLSYNQPPFHSAKSLMYLAVIKAKSGQNDSALSLIRDIPDKVKSTIRNDALAYASDIYLKAGIVDTAYLYAHEIVNSPDSAPREIGYQVLLSPKLKNIISLDSIYKYLEEYRNRLENFYDENEIQLAITQQTQYNYQMHDRDKERAENAYIVLMWVLVAVLVVSASLIIGILYFKNRNKSNIIKFQDALKNIEELKDELNEALKANETSESDVSDVPSSLQNFKEREIKLRQQLKDELLSLYENVDENKEIPLEILQSEVYRKLQTLITDGKIIKDNDPIWKELEETVLTCSPKFISNLNLLTLGNLTTIELQTALLIKCGVRPSQMAIIFGKSNGTIVSRRESLCMKVLGKKMGVKVIDAIIRLL</sequence>
<dbReference type="EMBL" id="SRYB01000020">
    <property type="protein sequence ID" value="TGY77793.1"/>
    <property type="molecule type" value="Genomic_DNA"/>
</dbReference>
<gene>
    <name evidence="1" type="ORF">E5331_13230</name>
</gene>
<protein>
    <submittedName>
        <fullName evidence="1">Tetratricopeptide repeat protein</fullName>
    </submittedName>
</protein>
<name>A0AC61RBZ0_9BACT</name>
<organism evidence="1 2">
    <name type="scientific">Lepagella muris</name>
    <dbReference type="NCBI Taxonomy" id="3032870"/>
    <lineage>
        <taxon>Bacteria</taxon>
        <taxon>Pseudomonadati</taxon>
        <taxon>Bacteroidota</taxon>
        <taxon>Bacteroidia</taxon>
        <taxon>Bacteroidales</taxon>
        <taxon>Muribaculaceae</taxon>
        <taxon>Lepagella</taxon>
    </lineage>
</organism>